<keyword evidence="2" id="KW-1133">Transmembrane helix</keyword>
<evidence type="ECO:0000256" key="2">
    <source>
        <dbReference type="SAM" id="Phobius"/>
    </source>
</evidence>
<gene>
    <name evidence="3" type="ORF">TrST_g2634</name>
</gene>
<feature type="transmembrane region" description="Helical" evidence="2">
    <location>
        <begin position="278"/>
        <end position="299"/>
    </location>
</feature>
<feature type="region of interest" description="Disordered" evidence="1">
    <location>
        <begin position="586"/>
        <end position="618"/>
    </location>
</feature>
<dbReference type="Proteomes" id="UP001165085">
    <property type="component" value="Unassembled WGS sequence"/>
</dbReference>
<feature type="compositionally biased region" description="Polar residues" evidence="1">
    <location>
        <begin position="596"/>
        <end position="608"/>
    </location>
</feature>
<feature type="transmembrane region" description="Helical" evidence="2">
    <location>
        <begin position="311"/>
        <end position="332"/>
    </location>
</feature>
<protein>
    <submittedName>
        <fullName evidence="3">Uncharacterized protein</fullName>
    </submittedName>
</protein>
<evidence type="ECO:0000313" key="4">
    <source>
        <dbReference type="Proteomes" id="UP001165085"/>
    </source>
</evidence>
<dbReference type="PANTHER" id="PTHR36840:SF1">
    <property type="entry name" value="BLL5714 PROTEIN"/>
    <property type="match status" value="1"/>
</dbReference>
<dbReference type="OrthoDB" id="191995at2759"/>
<dbReference type="Pfam" id="PF06772">
    <property type="entry name" value="LtrA"/>
    <property type="match status" value="1"/>
</dbReference>
<sequence>MSFDSTQALKEPLNPPIQESPPMPDESRNSVVSEEERVGSGCCGEPIIEKEIVSAFGEVPKKEKPQKWLDEPDWKITQNHSSRKIIELSPTCTVEVEVVFDKPVCFWARPEVRQSWSEKELHGELEVSATWDELFFDLVIVASIGQIASCLRWNEDDGGGEHRALALTEEDDGAEEDCSHAMIILHFALQMLSVYHVWAAVTQFNSRLKTNSISHTLRLILKMVAIAGMGANSEINLGSLSQFFAFVSFAWFMEFTSTLEVVLCGLKDERTRPYLRQTCNFGAVIFIPVIVFAILSWWASTSTTDDLNGIYTFWVLFFFFGPCQSPTTYTMFLGRFLTKLGFYEPFNQREQGIPMNVLYITERFGLFQIIVIGETVIAGSAGFTDFFNNSSHQQLACIMSLVLAVQTKLLYYELQAEQKTHALRVSKMSGFAFFLAHSILFVCLVGMGSLLHDVSAGLVWDVDQRRLFALFSGTFLYAISGLAVAHEGVGRGLRLLRKEIRIGTRLLIGSILITIGLLDGCHVFTDVENIVVVSVLYFLDFAIEFQGSKFSKKACGCEGAKEAPCLQRIISERKDLLRQQSAAVNPLMDGDRGAGLSSNNTSIDSVGRQTGGPRLSFT</sequence>
<keyword evidence="2" id="KW-0472">Membrane</keyword>
<dbReference type="InterPro" id="IPR010640">
    <property type="entry name" value="Low_temperature_requirement_A"/>
</dbReference>
<feature type="transmembrane region" description="Helical" evidence="2">
    <location>
        <begin position="431"/>
        <end position="452"/>
    </location>
</feature>
<name>A0A9W7EC79_9STRA</name>
<feature type="region of interest" description="Disordered" evidence="1">
    <location>
        <begin position="1"/>
        <end position="41"/>
    </location>
</feature>
<feature type="compositionally biased region" description="Pro residues" evidence="1">
    <location>
        <begin position="13"/>
        <end position="24"/>
    </location>
</feature>
<dbReference type="PANTHER" id="PTHR36840">
    <property type="entry name" value="BLL5714 PROTEIN"/>
    <property type="match status" value="1"/>
</dbReference>
<keyword evidence="2" id="KW-0812">Transmembrane</keyword>
<accession>A0A9W7EC79</accession>
<evidence type="ECO:0000313" key="3">
    <source>
        <dbReference type="EMBL" id="GMH70888.1"/>
    </source>
</evidence>
<comment type="caution">
    <text evidence="3">The sequence shown here is derived from an EMBL/GenBank/DDBJ whole genome shotgun (WGS) entry which is preliminary data.</text>
</comment>
<organism evidence="3 4">
    <name type="scientific">Triparma strigata</name>
    <dbReference type="NCBI Taxonomy" id="1606541"/>
    <lineage>
        <taxon>Eukaryota</taxon>
        <taxon>Sar</taxon>
        <taxon>Stramenopiles</taxon>
        <taxon>Ochrophyta</taxon>
        <taxon>Bolidophyceae</taxon>
        <taxon>Parmales</taxon>
        <taxon>Triparmaceae</taxon>
        <taxon>Triparma</taxon>
    </lineage>
</organism>
<feature type="transmembrane region" description="Helical" evidence="2">
    <location>
        <begin position="243"/>
        <end position="266"/>
    </location>
</feature>
<proteinExistence type="predicted"/>
<dbReference type="EMBL" id="BRXY01000143">
    <property type="protein sequence ID" value="GMH70888.1"/>
    <property type="molecule type" value="Genomic_DNA"/>
</dbReference>
<dbReference type="AlphaFoldDB" id="A0A9W7EC79"/>
<reference evidence="4" key="1">
    <citation type="journal article" date="2023" name="Commun. Biol.">
        <title>Genome analysis of Parmales, the sister group of diatoms, reveals the evolutionary specialization of diatoms from phago-mixotrophs to photoautotrophs.</title>
        <authorList>
            <person name="Ban H."/>
            <person name="Sato S."/>
            <person name="Yoshikawa S."/>
            <person name="Yamada K."/>
            <person name="Nakamura Y."/>
            <person name="Ichinomiya M."/>
            <person name="Sato N."/>
            <person name="Blanc-Mathieu R."/>
            <person name="Endo H."/>
            <person name="Kuwata A."/>
            <person name="Ogata H."/>
        </authorList>
    </citation>
    <scope>NUCLEOTIDE SEQUENCE [LARGE SCALE GENOMIC DNA]</scope>
    <source>
        <strain evidence="4">NIES 3701</strain>
    </source>
</reference>
<evidence type="ECO:0000256" key="1">
    <source>
        <dbReference type="SAM" id="MobiDB-lite"/>
    </source>
</evidence>
<feature type="transmembrane region" description="Helical" evidence="2">
    <location>
        <begin position="506"/>
        <end position="525"/>
    </location>
</feature>
<feature type="transmembrane region" description="Helical" evidence="2">
    <location>
        <begin position="467"/>
        <end position="485"/>
    </location>
</feature>
<keyword evidence="4" id="KW-1185">Reference proteome</keyword>